<evidence type="ECO:0000256" key="1">
    <source>
        <dbReference type="SAM" id="MobiDB-lite"/>
    </source>
</evidence>
<name>A0AAV8XSX3_9CUCU</name>
<keyword evidence="3" id="KW-1185">Reference proteome</keyword>
<dbReference type="EMBL" id="JAPWTK010000378">
    <property type="protein sequence ID" value="KAJ8941342.1"/>
    <property type="molecule type" value="Genomic_DNA"/>
</dbReference>
<accession>A0AAV8XSX3</accession>
<feature type="non-terminal residue" evidence="2">
    <location>
        <position position="463"/>
    </location>
</feature>
<dbReference type="Proteomes" id="UP001162162">
    <property type="component" value="Unassembled WGS sequence"/>
</dbReference>
<sequence>MSIQGTPTEKVVDLEDWDTQERNEIFLKYNIYNPPLSPILEESYNEELSSIITPKQESESEDSEWSECCILKTLAPEEENQSSPSNESLPKDPDYLCTPSQGSCCSNDTLFNLEEISCGVTEHEKDVDVILRFEELNRSLKQKSAKDDDGLNATGSVNSRTDDNTECLYVDTDQTKNGRNEKKSKALQLTPLSEIKISEDVDCQLKPNQDDIEENQNKVTTVSLLGANKLVNTHYISKFIYHERDHSSRCIIIIDTPPKPNMSQDNPVAFVKVHVAPLPSPEDNPWKQLPASLLSYDMVISQNNASVISVSSKKSPPAIRDAPKTSDIYESHFEERCSDYENDLDYVNCKPSGGKIKEIYDTVDSAGDRYNEADYVNIINLENAKNRTEYVNLKEREEHDYINIDKVEGKFIGNEEGNDDIFGVLTDIQFNGPGDSQAMRTSFSESNDLNEEQEWDSGSDTRS</sequence>
<evidence type="ECO:0000313" key="3">
    <source>
        <dbReference type="Proteomes" id="UP001162162"/>
    </source>
</evidence>
<comment type="caution">
    <text evidence="2">The sequence shown here is derived from an EMBL/GenBank/DDBJ whole genome shotgun (WGS) entry which is preliminary data.</text>
</comment>
<feature type="region of interest" description="Disordered" evidence="1">
    <location>
        <begin position="433"/>
        <end position="463"/>
    </location>
</feature>
<dbReference type="AlphaFoldDB" id="A0AAV8XSX3"/>
<reference evidence="2" key="1">
    <citation type="journal article" date="2023" name="Insect Mol. Biol.">
        <title>Genome sequencing provides insights into the evolution of gene families encoding plant cell wall-degrading enzymes in longhorned beetles.</title>
        <authorList>
            <person name="Shin N.R."/>
            <person name="Okamura Y."/>
            <person name="Kirsch R."/>
            <person name="Pauchet Y."/>
        </authorList>
    </citation>
    <scope>NUCLEOTIDE SEQUENCE</scope>
    <source>
        <strain evidence="2">AMC_N1</strain>
    </source>
</reference>
<evidence type="ECO:0000313" key="2">
    <source>
        <dbReference type="EMBL" id="KAJ8941342.1"/>
    </source>
</evidence>
<gene>
    <name evidence="2" type="ORF">NQ318_004786</name>
</gene>
<protein>
    <submittedName>
        <fullName evidence="2">Uncharacterized protein</fullName>
    </submittedName>
</protein>
<proteinExistence type="predicted"/>
<feature type="compositionally biased region" description="Polar residues" evidence="1">
    <location>
        <begin position="438"/>
        <end position="447"/>
    </location>
</feature>
<organism evidence="2 3">
    <name type="scientific">Aromia moschata</name>
    <dbReference type="NCBI Taxonomy" id="1265417"/>
    <lineage>
        <taxon>Eukaryota</taxon>
        <taxon>Metazoa</taxon>
        <taxon>Ecdysozoa</taxon>
        <taxon>Arthropoda</taxon>
        <taxon>Hexapoda</taxon>
        <taxon>Insecta</taxon>
        <taxon>Pterygota</taxon>
        <taxon>Neoptera</taxon>
        <taxon>Endopterygota</taxon>
        <taxon>Coleoptera</taxon>
        <taxon>Polyphaga</taxon>
        <taxon>Cucujiformia</taxon>
        <taxon>Chrysomeloidea</taxon>
        <taxon>Cerambycidae</taxon>
        <taxon>Cerambycinae</taxon>
        <taxon>Callichromatini</taxon>
        <taxon>Aromia</taxon>
    </lineage>
</organism>
<feature type="compositionally biased region" description="Acidic residues" evidence="1">
    <location>
        <begin position="448"/>
        <end position="457"/>
    </location>
</feature>